<proteinExistence type="predicted"/>
<gene>
    <name evidence="2" type="ORF">IAC75_02395</name>
</gene>
<accession>A0A9D1T0P1</accession>
<reference evidence="2" key="1">
    <citation type="submission" date="2020-10" db="EMBL/GenBank/DDBJ databases">
        <authorList>
            <person name="Gilroy R."/>
        </authorList>
    </citation>
    <scope>NUCLEOTIDE SEQUENCE</scope>
    <source>
        <strain evidence="2">10669</strain>
    </source>
</reference>
<comment type="caution">
    <text evidence="2">The sequence shown here is derived from an EMBL/GenBank/DDBJ whole genome shotgun (WGS) entry which is preliminary data.</text>
</comment>
<reference evidence="2" key="2">
    <citation type="journal article" date="2021" name="PeerJ">
        <title>Extensive microbial diversity within the chicken gut microbiome revealed by metagenomics and culture.</title>
        <authorList>
            <person name="Gilroy R."/>
            <person name="Ravi A."/>
            <person name="Getino M."/>
            <person name="Pursley I."/>
            <person name="Horton D.L."/>
            <person name="Alikhan N.F."/>
            <person name="Baker D."/>
            <person name="Gharbi K."/>
            <person name="Hall N."/>
            <person name="Watson M."/>
            <person name="Adriaenssens E.M."/>
            <person name="Foster-Nyarko E."/>
            <person name="Jarju S."/>
            <person name="Secka A."/>
            <person name="Antonio M."/>
            <person name="Oren A."/>
            <person name="Chaudhuri R.R."/>
            <person name="La Ragione R."/>
            <person name="Hildebrand F."/>
            <person name="Pallen M.J."/>
        </authorList>
    </citation>
    <scope>NUCLEOTIDE SEQUENCE</scope>
    <source>
        <strain evidence="2">10669</strain>
    </source>
</reference>
<name>A0A9D1T0P1_9BACT</name>
<organism evidence="2 3">
    <name type="scientific">Candidatus Spyradosoma merdigallinarum</name>
    <dbReference type="NCBI Taxonomy" id="2840950"/>
    <lineage>
        <taxon>Bacteria</taxon>
        <taxon>Pseudomonadati</taxon>
        <taxon>Verrucomicrobiota</taxon>
        <taxon>Opitutia</taxon>
        <taxon>Opitutia incertae sedis</taxon>
        <taxon>Candidatus Spyradosoma</taxon>
    </lineage>
</organism>
<keyword evidence="1" id="KW-1133">Transmembrane helix</keyword>
<sequence>MPYSAGAKANFASCVPALEKDRLPEGVFECVDDFRYEAKTAELFVPGVAPAPECAVFRAELPTDFVWEKHVLPGIQEKINQDHEAYIREDAERLLGVSVSDVSDFRCVLDESPPNDILSVLVPVMRTAFSFNGENYYFLCDGLGQNSRWKFPADPIKRIEKREEARRRLAEIKRQEKRDLIGCAVVVLGVIFFAVWMFVRS</sequence>
<evidence type="ECO:0000256" key="1">
    <source>
        <dbReference type="SAM" id="Phobius"/>
    </source>
</evidence>
<dbReference type="EMBL" id="DVOG01000064">
    <property type="protein sequence ID" value="HIV03983.1"/>
    <property type="molecule type" value="Genomic_DNA"/>
</dbReference>
<dbReference type="Proteomes" id="UP000886812">
    <property type="component" value="Unassembled WGS sequence"/>
</dbReference>
<evidence type="ECO:0000313" key="2">
    <source>
        <dbReference type="EMBL" id="HIV03983.1"/>
    </source>
</evidence>
<keyword evidence="1" id="KW-0812">Transmembrane</keyword>
<evidence type="ECO:0000313" key="3">
    <source>
        <dbReference type="Proteomes" id="UP000886812"/>
    </source>
</evidence>
<protein>
    <submittedName>
        <fullName evidence="2">Uncharacterized protein</fullName>
    </submittedName>
</protein>
<dbReference type="AlphaFoldDB" id="A0A9D1T0P1"/>
<feature type="transmembrane region" description="Helical" evidence="1">
    <location>
        <begin position="180"/>
        <end position="199"/>
    </location>
</feature>
<keyword evidence="1" id="KW-0472">Membrane</keyword>